<dbReference type="AlphaFoldDB" id="Q4S4K1"/>
<sequence length="805" mass="84547">MASERCSVETLADFGPIELPCSAKLVCGSQTEVFLCAGCDEIYVFSTKERKITASKSDSRRHGNHAYCRTRMPSRRRSFAGCPPGSCGQCADPSSRPVEVEVSSESLVVPEGGVCSLLLVGSELLTVSRTDSHWRLTLYRSQEQTGTNRCQTLTSFSLPLALDGKQEAAVKRRPVLTCVHYGDKTPSSVCGSRPERANDGRSCVDPLLFTLLFGVEAALAGSPVVLCGLPDGCLYFLPLRSPGAPRALCSLQQPVIAVGASSFNESGPQHAQCLLAMGEQGRVVLIRARRGEEAPAACFLDRCLPGTLVCGCIGKNTLYYSVGSDFLKLDLSRGSYGGGGQNGEEEEASRRTEALHRSPTSLNVCGIVAVAELSREAAGGEAGLLGLSVGGQLRSITVPSQAEGADSSRGPPGPPGPTLQVGRGVRDHLSAIGDVCERASVLKGALRARGQVLKQLNQVMNISFLLAAGAEAEEPIRCGAATEWSSSLGRDSLNLSCVLDNSSPYTLEPRLDVNIPPGGRLQVSLPLADAAEAFLFLPLVVSCSLIFSLSALLPAEEAAPPGLQASCISLPLNTLCVDWLHALQWSGPGASPQKDAARLSSTTTETIQAFIKSHQLACEGAAEGRGPARAPRRYSASVQVSAQLIDGATGWKGSGAEGQGGTRCSSFLEWLLSEGCGGVSRGGPREPVSSPVLQAPGLDGHAVTLTAKEVNVGEESTGRDGCLAAVLLHVDSSLMAAVCGLHHAVLRRLQLSPLLASCLFRIFSSRFSAIDSRGPSALARPAPRRPVPFTAFTQTLEKILFSSCN</sequence>
<dbReference type="Pfam" id="PF15146">
    <property type="entry name" value="FANCAA"/>
    <property type="match status" value="2"/>
</dbReference>
<protein>
    <submittedName>
        <fullName evidence="2">(spotted green pufferfish) hypothetical protein</fullName>
    </submittedName>
</protein>
<dbReference type="InterPro" id="IPR029251">
    <property type="entry name" value="Faap100"/>
</dbReference>
<reference evidence="2" key="2">
    <citation type="submission" date="2004-02" db="EMBL/GenBank/DDBJ databases">
        <authorList>
            <consortium name="Genoscope"/>
            <consortium name="Whitehead Institute Centre for Genome Research"/>
        </authorList>
    </citation>
    <scope>NUCLEOTIDE SEQUENCE</scope>
</reference>
<name>Q4S4K1_TETNG</name>
<evidence type="ECO:0000313" key="2">
    <source>
        <dbReference type="EMBL" id="CAG04431.1"/>
    </source>
</evidence>
<dbReference type="GO" id="GO:0043240">
    <property type="term" value="C:Fanconi anaemia nuclear complex"/>
    <property type="evidence" value="ECO:0007669"/>
    <property type="project" value="InterPro"/>
</dbReference>
<evidence type="ECO:0000256" key="1">
    <source>
        <dbReference type="SAM" id="MobiDB-lite"/>
    </source>
</evidence>
<gene>
    <name evidence="2" type="ORF">GSTENG00024147001</name>
</gene>
<dbReference type="KEGG" id="tng:GSTEN00024147G001"/>
<accession>Q4S4K1</accession>
<organism evidence="2">
    <name type="scientific">Tetraodon nigroviridis</name>
    <name type="common">Spotted green pufferfish</name>
    <name type="synonym">Chelonodon nigroviridis</name>
    <dbReference type="NCBI Taxonomy" id="99883"/>
    <lineage>
        <taxon>Eukaryota</taxon>
        <taxon>Metazoa</taxon>
        <taxon>Chordata</taxon>
        <taxon>Craniata</taxon>
        <taxon>Vertebrata</taxon>
        <taxon>Euteleostomi</taxon>
        <taxon>Actinopterygii</taxon>
        <taxon>Neopterygii</taxon>
        <taxon>Teleostei</taxon>
        <taxon>Neoteleostei</taxon>
        <taxon>Acanthomorphata</taxon>
        <taxon>Eupercaria</taxon>
        <taxon>Tetraodontiformes</taxon>
        <taxon>Tetradontoidea</taxon>
        <taxon>Tetraodontidae</taxon>
        <taxon>Tetraodon</taxon>
    </lineage>
</organism>
<dbReference type="OrthoDB" id="6495021at2759"/>
<dbReference type="PANTHER" id="PTHR14890">
    <property type="entry name" value="FANCONI ANEMIA CORE COMPLEX-ASSOCIATED PROTEIN 100"/>
    <property type="match status" value="1"/>
</dbReference>
<dbReference type="EMBL" id="CAAE01014738">
    <property type="protein sequence ID" value="CAG04431.1"/>
    <property type="molecule type" value="Genomic_DNA"/>
</dbReference>
<dbReference type="GO" id="GO:0005654">
    <property type="term" value="C:nucleoplasm"/>
    <property type="evidence" value="ECO:0007669"/>
    <property type="project" value="TreeGrafter"/>
</dbReference>
<proteinExistence type="predicted"/>
<comment type="caution">
    <text evidence="2">The sequence shown here is derived from an EMBL/GenBank/DDBJ whole genome shotgun (WGS) entry which is preliminary data.</text>
</comment>
<dbReference type="GO" id="GO:0036297">
    <property type="term" value="P:interstrand cross-link repair"/>
    <property type="evidence" value="ECO:0007669"/>
    <property type="project" value="InterPro"/>
</dbReference>
<reference evidence="2" key="1">
    <citation type="journal article" date="2004" name="Nature">
        <title>Genome duplication in the teleost fish Tetraodon nigroviridis reveals the early vertebrate proto-karyotype.</title>
        <authorList>
            <person name="Jaillon O."/>
            <person name="Aury J.-M."/>
            <person name="Brunet F."/>
            <person name="Petit J.-L."/>
            <person name="Stange-Thomann N."/>
            <person name="Mauceli E."/>
            <person name="Bouneau L."/>
            <person name="Fischer C."/>
            <person name="Ozouf-Costaz C."/>
            <person name="Bernot A."/>
            <person name="Nicaud S."/>
            <person name="Jaffe D."/>
            <person name="Fisher S."/>
            <person name="Lutfalla G."/>
            <person name="Dossat C."/>
            <person name="Segurens B."/>
            <person name="Dasilva C."/>
            <person name="Salanoubat M."/>
            <person name="Levy M."/>
            <person name="Boudet N."/>
            <person name="Castellano S."/>
            <person name="Anthouard V."/>
            <person name="Jubin C."/>
            <person name="Castelli V."/>
            <person name="Katinka M."/>
            <person name="Vacherie B."/>
            <person name="Biemont C."/>
            <person name="Skalli Z."/>
            <person name="Cattolico L."/>
            <person name="Poulain J."/>
            <person name="De Berardinis V."/>
            <person name="Cruaud C."/>
            <person name="Duprat S."/>
            <person name="Brottier P."/>
            <person name="Coutanceau J.-P."/>
            <person name="Gouzy J."/>
            <person name="Parra G."/>
            <person name="Lardier G."/>
            <person name="Chapple C."/>
            <person name="McKernan K.J."/>
            <person name="McEwan P."/>
            <person name="Bosak S."/>
            <person name="Kellis M."/>
            <person name="Volff J.-N."/>
            <person name="Guigo R."/>
            <person name="Zody M.C."/>
            <person name="Mesirov J."/>
            <person name="Lindblad-Toh K."/>
            <person name="Birren B."/>
            <person name="Nusbaum C."/>
            <person name="Kahn D."/>
            <person name="Robinson-Rechavi M."/>
            <person name="Laudet V."/>
            <person name="Schachter V."/>
            <person name="Quetier F."/>
            <person name="Saurin W."/>
            <person name="Scarpelli C."/>
            <person name="Wincker P."/>
            <person name="Lander E.S."/>
            <person name="Weissenbach J."/>
            <person name="Roest Crollius H."/>
        </authorList>
    </citation>
    <scope>NUCLEOTIDE SEQUENCE [LARGE SCALE GENOMIC DNA]</scope>
</reference>
<feature type="region of interest" description="Disordered" evidence="1">
    <location>
        <begin position="399"/>
        <end position="423"/>
    </location>
</feature>
<dbReference type="PANTHER" id="PTHR14890:SF1">
    <property type="entry name" value="FANCONI ANEMIA CORE COMPLEX-ASSOCIATED PROTEIN 100"/>
    <property type="match status" value="1"/>
</dbReference>